<comment type="caution">
    <text evidence="1">The sequence shown here is derived from an EMBL/GenBank/DDBJ whole genome shotgun (WGS) entry which is preliminary data.</text>
</comment>
<dbReference type="Proteomes" id="UP000298030">
    <property type="component" value="Unassembled WGS sequence"/>
</dbReference>
<sequence length="122" mass="13673">MALDVHRSHLSARTCANRACGLLYTLLSYMSHAYSTTEERSRLLGVIKNLSSAGIRPFSPSNIVLSVTMYLLNTTCCSYYLRYSSKIRDDDIMQAVENCVLPISLAICRSTSERCGKPDRRV</sequence>
<keyword evidence="2" id="KW-1185">Reference proteome</keyword>
<accession>A0A4Y7T864</accession>
<evidence type="ECO:0000313" key="2">
    <source>
        <dbReference type="Proteomes" id="UP000298030"/>
    </source>
</evidence>
<organism evidence="1 2">
    <name type="scientific">Coprinellus micaceus</name>
    <name type="common">Glistening ink-cap mushroom</name>
    <name type="synonym">Coprinus micaceus</name>
    <dbReference type="NCBI Taxonomy" id="71717"/>
    <lineage>
        <taxon>Eukaryota</taxon>
        <taxon>Fungi</taxon>
        <taxon>Dikarya</taxon>
        <taxon>Basidiomycota</taxon>
        <taxon>Agaricomycotina</taxon>
        <taxon>Agaricomycetes</taxon>
        <taxon>Agaricomycetidae</taxon>
        <taxon>Agaricales</taxon>
        <taxon>Agaricineae</taxon>
        <taxon>Psathyrellaceae</taxon>
        <taxon>Coprinellus</taxon>
    </lineage>
</organism>
<gene>
    <name evidence="1" type="ORF">FA13DRAFT_549047</name>
</gene>
<protein>
    <submittedName>
        <fullName evidence="1">Uncharacterized protein</fullName>
    </submittedName>
</protein>
<proteinExistence type="predicted"/>
<evidence type="ECO:0000313" key="1">
    <source>
        <dbReference type="EMBL" id="TEB30377.1"/>
    </source>
</evidence>
<dbReference type="AlphaFoldDB" id="A0A4Y7T864"/>
<dbReference type="EMBL" id="QPFP01000023">
    <property type="protein sequence ID" value="TEB30377.1"/>
    <property type="molecule type" value="Genomic_DNA"/>
</dbReference>
<name>A0A4Y7T864_COPMI</name>
<reference evidence="1 2" key="1">
    <citation type="journal article" date="2019" name="Nat. Ecol. Evol.">
        <title>Megaphylogeny resolves global patterns of mushroom evolution.</title>
        <authorList>
            <person name="Varga T."/>
            <person name="Krizsan K."/>
            <person name="Foldi C."/>
            <person name="Dima B."/>
            <person name="Sanchez-Garcia M."/>
            <person name="Sanchez-Ramirez S."/>
            <person name="Szollosi G.J."/>
            <person name="Szarkandi J.G."/>
            <person name="Papp V."/>
            <person name="Albert L."/>
            <person name="Andreopoulos W."/>
            <person name="Angelini C."/>
            <person name="Antonin V."/>
            <person name="Barry K.W."/>
            <person name="Bougher N.L."/>
            <person name="Buchanan P."/>
            <person name="Buyck B."/>
            <person name="Bense V."/>
            <person name="Catcheside P."/>
            <person name="Chovatia M."/>
            <person name="Cooper J."/>
            <person name="Damon W."/>
            <person name="Desjardin D."/>
            <person name="Finy P."/>
            <person name="Geml J."/>
            <person name="Haridas S."/>
            <person name="Hughes K."/>
            <person name="Justo A."/>
            <person name="Karasinski D."/>
            <person name="Kautmanova I."/>
            <person name="Kiss B."/>
            <person name="Kocsube S."/>
            <person name="Kotiranta H."/>
            <person name="LaButti K.M."/>
            <person name="Lechner B.E."/>
            <person name="Liimatainen K."/>
            <person name="Lipzen A."/>
            <person name="Lukacs Z."/>
            <person name="Mihaltcheva S."/>
            <person name="Morgado L.N."/>
            <person name="Niskanen T."/>
            <person name="Noordeloos M.E."/>
            <person name="Ohm R.A."/>
            <person name="Ortiz-Santana B."/>
            <person name="Ovrebo C."/>
            <person name="Racz N."/>
            <person name="Riley R."/>
            <person name="Savchenko A."/>
            <person name="Shiryaev A."/>
            <person name="Soop K."/>
            <person name="Spirin V."/>
            <person name="Szebenyi C."/>
            <person name="Tomsovsky M."/>
            <person name="Tulloss R.E."/>
            <person name="Uehling J."/>
            <person name="Grigoriev I.V."/>
            <person name="Vagvolgyi C."/>
            <person name="Papp T."/>
            <person name="Martin F.M."/>
            <person name="Miettinen O."/>
            <person name="Hibbett D.S."/>
            <person name="Nagy L.G."/>
        </authorList>
    </citation>
    <scope>NUCLEOTIDE SEQUENCE [LARGE SCALE GENOMIC DNA]</scope>
    <source>
        <strain evidence="1 2">FP101781</strain>
    </source>
</reference>